<comment type="caution">
    <text evidence="1">The sequence shown here is derived from an EMBL/GenBank/DDBJ whole genome shotgun (WGS) entry which is preliminary data.</text>
</comment>
<gene>
    <name evidence="1" type="ORF">Sya03_05350</name>
</gene>
<accession>A0A8J4DH94</accession>
<dbReference type="Proteomes" id="UP000652013">
    <property type="component" value="Unassembled WGS sequence"/>
</dbReference>
<organism evidence="1 2">
    <name type="scientific">Spirilliplanes yamanashiensis</name>
    <dbReference type="NCBI Taxonomy" id="42233"/>
    <lineage>
        <taxon>Bacteria</taxon>
        <taxon>Bacillati</taxon>
        <taxon>Actinomycetota</taxon>
        <taxon>Actinomycetes</taxon>
        <taxon>Micromonosporales</taxon>
        <taxon>Micromonosporaceae</taxon>
        <taxon>Spirilliplanes</taxon>
    </lineage>
</organism>
<sequence>MNPADLYRRLMAAQRDGHDGHDRPVPPLTVRRADTGIADVYVVDGPLDVDAGTYARLLVAAGAVAESLRAAAGPGARVEPAPDGLVRVVVDRA</sequence>
<dbReference type="RefSeq" id="WP_203936515.1">
    <property type="nucleotide sequence ID" value="NZ_BAAAGJ010000005.1"/>
</dbReference>
<dbReference type="AlphaFoldDB" id="A0A8J4DH94"/>
<proteinExistence type="predicted"/>
<keyword evidence="2" id="KW-1185">Reference proteome</keyword>
<name>A0A8J4DH94_9ACTN</name>
<reference evidence="1" key="1">
    <citation type="submission" date="2021-01" db="EMBL/GenBank/DDBJ databases">
        <title>Whole genome shotgun sequence of Spirilliplanes yamanashiensis NBRC 15828.</title>
        <authorList>
            <person name="Komaki H."/>
            <person name="Tamura T."/>
        </authorList>
    </citation>
    <scope>NUCLEOTIDE SEQUENCE</scope>
    <source>
        <strain evidence="1">NBRC 15828</strain>
    </source>
</reference>
<dbReference type="EMBL" id="BOOY01000003">
    <property type="protein sequence ID" value="GIJ01183.1"/>
    <property type="molecule type" value="Genomic_DNA"/>
</dbReference>
<evidence type="ECO:0000313" key="2">
    <source>
        <dbReference type="Proteomes" id="UP000652013"/>
    </source>
</evidence>
<protein>
    <submittedName>
        <fullName evidence="1">Uncharacterized protein</fullName>
    </submittedName>
</protein>
<evidence type="ECO:0000313" key="1">
    <source>
        <dbReference type="EMBL" id="GIJ01183.1"/>
    </source>
</evidence>